<dbReference type="Proteomes" id="UP001054837">
    <property type="component" value="Unassembled WGS sequence"/>
</dbReference>
<organism evidence="1 2">
    <name type="scientific">Caerostris darwini</name>
    <dbReference type="NCBI Taxonomy" id="1538125"/>
    <lineage>
        <taxon>Eukaryota</taxon>
        <taxon>Metazoa</taxon>
        <taxon>Ecdysozoa</taxon>
        <taxon>Arthropoda</taxon>
        <taxon>Chelicerata</taxon>
        <taxon>Arachnida</taxon>
        <taxon>Araneae</taxon>
        <taxon>Araneomorphae</taxon>
        <taxon>Entelegynae</taxon>
        <taxon>Araneoidea</taxon>
        <taxon>Araneidae</taxon>
        <taxon>Caerostris</taxon>
    </lineage>
</organism>
<evidence type="ECO:0000313" key="1">
    <source>
        <dbReference type="EMBL" id="GIY43229.1"/>
    </source>
</evidence>
<reference evidence="1 2" key="1">
    <citation type="submission" date="2021-06" db="EMBL/GenBank/DDBJ databases">
        <title>Caerostris darwini draft genome.</title>
        <authorList>
            <person name="Kono N."/>
            <person name="Arakawa K."/>
        </authorList>
    </citation>
    <scope>NUCLEOTIDE SEQUENCE [LARGE SCALE GENOMIC DNA]</scope>
</reference>
<gene>
    <name evidence="1" type="primary">AVEN_263763_1</name>
    <name evidence="1" type="ORF">CDAR_257391</name>
</gene>
<dbReference type="EMBL" id="BPLQ01009319">
    <property type="protein sequence ID" value="GIY43229.1"/>
    <property type="molecule type" value="Genomic_DNA"/>
</dbReference>
<dbReference type="AlphaFoldDB" id="A0AAV4TC10"/>
<sequence length="84" mass="9509">MGSRLCVCGYSACVVLRMAKINGDEFHFKGCALRWAPLNNGQLQHPLLQQISLPNPSVPKTLFYSILSVHEPDFIPLFFSRILY</sequence>
<name>A0AAV4TC10_9ARAC</name>
<protein>
    <submittedName>
        <fullName evidence="1">Uncharacterized protein</fullName>
    </submittedName>
</protein>
<proteinExistence type="predicted"/>
<keyword evidence="2" id="KW-1185">Reference proteome</keyword>
<evidence type="ECO:0000313" key="2">
    <source>
        <dbReference type="Proteomes" id="UP001054837"/>
    </source>
</evidence>
<accession>A0AAV4TC10</accession>
<comment type="caution">
    <text evidence="1">The sequence shown here is derived from an EMBL/GenBank/DDBJ whole genome shotgun (WGS) entry which is preliminary data.</text>
</comment>